<protein>
    <recommendedName>
        <fullName evidence="4">Secreted protein</fullName>
    </recommendedName>
</protein>
<gene>
    <name evidence="2" type="ORF">T4B_7676</name>
</gene>
<accession>A0A0V1IDS6</accession>
<dbReference type="Proteomes" id="UP000054805">
    <property type="component" value="Unassembled WGS sequence"/>
</dbReference>
<name>A0A0V1IDS6_TRIPS</name>
<reference evidence="2 3" key="1">
    <citation type="submission" date="2015-01" db="EMBL/GenBank/DDBJ databases">
        <title>Evolution of Trichinella species and genotypes.</title>
        <authorList>
            <person name="Korhonen P.K."/>
            <person name="Edoardo P."/>
            <person name="Giuseppe L.R."/>
            <person name="Gasser R.B."/>
        </authorList>
    </citation>
    <scope>NUCLEOTIDE SEQUENCE [LARGE SCALE GENOMIC DNA]</scope>
    <source>
        <strain evidence="2">ISS588</strain>
    </source>
</reference>
<feature type="signal peptide" evidence="1">
    <location>
        <begin position="1"/>
        <end position="23"/>
    </location>
</feature>
<keyword evidence="3" id="KW-1185">Reference proteome</keyword>
<comment type="caution">
    <text evidence="2">The sequence shown here is derived from an EMBL/GenBank/DDBJ whole genome shotgun (WGS) entry which is preliminary data.</text>
</comment>
<keyword evidence="1" id="KW-0732">Signal</keyword>
<sequence length="83" mass="9804">MRHLIMMWCFVFYIMFFVMRGVAKPNVAHCNCTFLADRTFENKRACLARMCKIYERASSVYYFISAFDRLIRGCGGLQLKNAR</sequence>
<evidence type="ECO:0008006" key="4">
    <source>
        <dbReference type="Google" id="ProtNLM"/>
    </source>
</evidence>
<dbReference type="EMBL" id="JYDS01000222">
    <property type="protein sequence ID" value="KRZ20966.1"/>
    <property type="molecule type" value="Genomic_DNA"/>
</dbReference>
<organism evidence="2 3">
    <name type="scientific">Trichinella pseudospiralis</name>
    <name type="common">Parasitic roundworm</name>
    <dbReference type="NCBI Taxonomy" id="6337"/>
    <lineage>
        <taxon>Eukaryota</taxon>
        <taxon>Metazoa</taxon>
        <taxon>Ecdysozoa</taxon>
        <taxon>Nematoda</taxon>
        <taxon>Enoplea</taxon>
        <taxon>Dorylaimia</taxon>
        <taxon>Trichinellida</taxon>
        <taxon>Trichinellidae</taxon>
        <taxon>Trichinella</taxon>
    </lineage>
</organism>
<feature type="chain" id="PRO_5006879866" description="Secreted protein" evidence="1">
    <location>
        <begin position="24"/>
        <end position="83"/>
    </location>
</feature>
<proteinExistence type="predicted"/>
<evidence type="ECO:0000313" key="3">
    <source>
        <dbReference type="Proteomes" id="UP000054805"/>
    </source>
</evidence>
<evidence type="ECO:0000313" key="2">
    <source>
        <dbReference type="EMBL" id="KRZ20966.1"/>
    </source>
</evidence>
<dbReference type="AlphaFoldDB" id="A0A0V1IDS6"/>
<evidence type="ECO:0000256" key="1">
    <source>
        <dbReference type="SAM" id="SignalP"/>
    </source>
</evidence>